<comment type="caution">
    <text evidence="2">The sequence shown here is derived from an EMBL/GenBank/DDBJ whole genome shotgun (WGS) entry which is preliminary data.</text>
</comment>
<reference evidence="2 3" key="1">
    <citation type="submission" date="2020-08" db="EMBL/GenBank/DDBJ databases">
        <title>Functional genomics of gut bacteria from endangered species of beetles.</title>
        <authorList>
            <person name="Carlos-Shanley C."/>
        </authorList>
    </citation>
    <scope>NUCLEOTIDE SEQUENCE [LARGE SCALE GENOMIC DNA]</scope>
    <source>
        <strain evidence="2 3">S00239</strain>
    </source>
</reference>
<feature type="chain" id="PRO_5032498652" description="DUF2987 family protein" evidence="1">
    <location>
        <begin position="29"/>
        <end position="263"/>
    </location>
</feature>
<keyword evidence="1" id="KW-0732">Signal</keyword>
<keyword evidence="3" id="KW-1185">Reference proteome</keyword>
<dbReference type="EMBL" id="JACHLP010000001">
    <property type="protein sequence ID" value="MBB4842179.1"/>
    <property type="molecule type" value="Genomic_DNA"/>
</dbReference>
<evidence type="ECO:0000256" key="1">
    <source>
        <dbReference type="SAM" id="SignalP"/>
    </source>
</evidence>
<proteinExistence type="predicted"/>
<evidence type="ECO:0000313" key="3">
    <source>
        <dbReference type="Proteomes" id="UP000562027"/>
    </source>
</evidence>
<dbReference type="PROSITE" id="PS51318">
    <property type="entry name" value="TAT"/>
    <property type="match status" value="1"/>
</dbReference>
<gene>
    <name evidence="2" type="ORF">HNP55_000674</name>
</gene>
<dbReference type="RefSeq" id="WP_184296152.1">
    <property type="nucleotide sequence ID" value="NZ_JACHLP010000001.1"/>
</dbReference>
<dbReference type="InterPro" id="IPR006311">
    <property type="entry name" value="TAT_signal"/>
</dbReference>
<protein>
    <recommendedName>
        <fullName evidence="4">DUF2987 family protein</fullName>
    </recommendedName>
</protein>
<organism evidence="2 3">
    <name type="scientific">Roseateles oligotrophus</name>
    <dbReference type="NCBI Taxonomy" id="1769250"/>
    <lineage>
        <taxon>Bacteria</taxon>
        <taxon>Pseudomonadati</taxon>
        <taxon>Pseudomonadota</taxon>
        <taxon>Betaproteobacteria</taxon>
        <taxon>Burkholderiales</taxon>
        <taxon>Sphaerotilaceae</taxon>
        <taxon>Roseateles</taxon>
    </lineage>
</organism>
<evidence type="ECO:0008006" key="4">
    <source>
        <dbReference type="Google" id="ProtNLM"/>
    </source>
</evidence>
<sequence>MKKPLHSSTLHRPALLGGALLLSAAAFAQIPAAPAASATEQLETVKVQMQKDPAALPYAKMNEVLTKLQKVGEGLVRLDFKVEPKDPKYSGPAPKLAVVSEEQYLPITMNSEGKFALPILPAEQAKNADLATNMPKGSLGIRGQLEINVKPEDLDMGMVRRMMRVGHSLRSEMLPFYLRWLVPQLEAVRICSPRPEWELNWRENGQLMGLPLQMDAKARQPAPKDDKVLADYRCTLLSGQERWPDSAKLIAPEGSKLSVQFSR</sequence>
<feature type="signal peptide" evidence="1">
    <location>
        <begin position="1"/>
        <end position="28"/>
    </location>
</feature>
<evidence type="ECO:0000313" key="2">
    <source>
        <dbReference type="EMBL" id="MBB4842179.1"/>
    </source>
</evidence>
<dbReference type="AlphaFoldDB" id="A0A840L7Q0"/>
<dbReference type="InterPro" id="IPR021370">
    <property type="entry name" value="DUF2987"/>
</dbReference>
<accession>A0A840L7Q0</accession>
<name>A0A840L7Q0_9BURK</name>
<dbReference type="Proteomes" id="UP000562027">
    <property type="component" value="Unassembled WGS sequence"/>
</dbReference>
<dbReference type="Pfam" id="PF11205">
    <property type="entry name" value="DUF2987"/>
    <property type="match status" value="1"/>
</dbReference>